<proteinExistence type="inferred from homology"/>
<evidence type="ECO:0000259" key="3">
    <source>
        <dbReference type="Pfam" id="PF17782"/>
    </source>
</evidence>
<dbReference type="EMBL" id="REFR01000013">
    <property type="protein sequence ID" value="RMB04469.1"/>
    <property type="molecule type" value="Genomic_DNA"/>
</dbReference>
<dbReference type="Pfam" id="PF17782">
    <property type="entry name" value="WHD_DprA"/>
    <property type="match status" value="1"/>
</dbReference>
<comment type="caution">
    <text evidence="4">The sequence shown here is derived from an EMBL/GenBank/DDBJ whole genome shotgun (WGS) entry which is preliminary data.</text>
</comment>
<dbReference type="RefSeq" id="WP_211332250.1">
    <property type="nucleotide sequence ID" value="NZ_REFR01000013.1"/>
</dbReference>
<name>A0A3M0CBS6_9PROT</name>
<dbReference type="PANTHER" id="PTHR43022:SF1">
    <property type="entry name" value="PROTEIN SMF"/>
    <property type="match status" value="1"/>
</dbReference>
<dbReference type="Gene3D" id="1.10.10.10">
    <property type="entry name" value="Winged helix-like DNA-binding domain superfamily/Winged helix DNA-binding domain"/>
    <property type="match status" value="1"/>
</dbReference>
<feature type="domain" description="Smf/DprA SLOG" evidence="2">
    <location>
        <begin position="94"/>
        <end position="296"/>
    </location>
</feature>
<dbReference type="NCBIfam" id="TIGR00732">
    <property type="entry name" value="dprA"/>
    <property type="match status" value="1"/>
</dbReference>
<dbReference type="InterPro" id="IPR036388">
    <property type="entry name" value="WH-like_DNA-bd_sf"/>
</dbReference>
<dbReference type="Pfam" id="PF21102">
    <property type="entry name" value="DprA_N"/>
    <property type="match status" value="1"/>
</dbReference>
<dbReference type="AlphaFoldDB" id="A0A3M0CBS6"/>
<dbReference type="InterPro" id="IPR057666">
    <property type="entry name" value="DrpA_SLOG"/>
</dbReference>
<reference evidence="4 5" key="1">
    <citation type="submission" date="2018-10" db="EMBL/GenBank/DDBJ databases">
        <title>Genomic Encyclopedia of Archaeal and Bacterial Type Strains, Phase II (KMG-II): from individual species to whole genera.</title>
        <authorList>
            <person name="Goeker M."/>
        </authorList>
    </citation>
    <scope>NUCLEOTIDE SEQUENCE [LARGE SCALE GENOMIC DNA]</scope>
    <source>
        <strain evidence="4 5">DSM 25217</strain>
    </source>
</reference>
<evidence type="ECO:0000256" key="1">
    <source>
        <dbReference type="ARBA" id="ARBA00006525"/>
    </source>
</evidence>
<dbReference type="Gene3D" id="3.40.50.450">
    <property type="match status" value="1"/>
</dbReference>
<dbReference type="InParanoid" id="A0A3M0CBS6"/>
<dbReference type="FunCoup" id="A0A3M0CBS6">
    <property type="interactions" value="335"/>
</dbReference>
<dbReference type="GO" id="GO:0009294">
    <property type="term" value="P:DNA-mediated transformation"/>
    <property type="evidence" value="ECO:0007669"/>
    <property type="project" value="InterPro"/>
</dbReference>
<dbReference type="Pfam" id="PF02481">
    <property type="entry name" value="DNA_processg_A"/>
    <property type="match status" value="1"/>
</dbReference>
<dbReference type="Proteomes" id="UP000271227">
    <property type="component" value="Unassembled WGS sequence"/>
</dbReference>
<evidence type="ECO:0000259" key="2">
    <source>
        <dbReference type="Pfam" id="PF02481"/>
    </source>
</evidence>
<dbReference type="InterPro" id="IPR003488">
    <property type="entry name" value="DprA"/>
</dbReference>
<keyword evidence="5" id="KW-1185">Reference proteome</keyword>
<protein>
    <submittedName>
        <fullName evidence="4">DNA processing protein</fullName>
    </submittedName>
</protein>
<sequence length="390" mass="41148">MTDMPLHAHSAATRGLTETERLARLRLIRTDRIGPITFRQLMMRFGTAVRALDAVPDLSARGGRGTPLSPPPATVAERELEALDRMGGEDLHLGTAEYPARLAELDDAPPVLLTLGRRTLLRHDIIGVVGARNASVSGIRMAERLASDLGDSGLVIASGLARGIDAASHRASFNTGTIACIAGGLDIAYPRENAELQAAIAEKGLLVSEMPPGTRPQARHFPRRNRIIAGLSLGVLVIEAAQRSGSLITARLAAEAGREVFAVPGSPMDPRSRGTNRLIRDGAVLTETADDILEELASLHGGIRRLAGQQPADMAPIPEHTAGTVPVPAIDDAERKTVFDLLSPGPCAVDDLVRLSGLASGAVLAALLELELAGSVQRHPGNRVSRLETP</sequence>
<gene>
    <name evidence="4" type="ORF">BXY39_2732</name>
</gene>
<feature type="domain" description="DprA winged helix" evidence="3">
    <location>
        <begin position="326"/>
        <end position="382"/>
    </location>
</feature>
<evidence type="ECO:0000313" key="5">
    <source>
        <dbReference type="Proteomes" id="UP000271227"/>
    </source>
</evidence>
<dbReference type="SUPFAM" id="SSF102405">
    <property type="entry name" value="MCP/YpsA-like"/>
    <property type="match status" value="1"/>
</dbReference>
<organism evidence="4 5">
    <name type="scientific">Eilatimonas milleporae</name>
    <dbReference type="NCBI Taxonomy" id="911205"/>
    <lineage>
        <taxon>Bacteria</taxon>
        <taxon>Pseudomonadati</taxon>
        <taxon>Pseudomonadota</taxon>
        <taxon>Alphaproteobacteria</taxon>
        <taxon>Kordiimonadales</taxon>
        <taxon>Kordiimonadaceae</taxon>
        <taxon>Eilatimonas</taxon>
    </lineage>
</organism>
<evidence type="ECO:0000313" key="4">
    <source>
        <dbReference type="EMBL" id="RMB04469.1"/>
    </source>
</evidence>
<comment type="similarity">
    <text evidence="1">Belongs to the DprA/Smf family.</text>
</comment>
<accession>A0A3M0CBS6</accession>
<dbReference type="InterPro" id="IPR041614">
    <property type="entry name" value="DprA_WH"/>
</dbReference>
<dbReference type="PANTHER" id="PTHR43022">
    <property type="entry name" value="PROTEIN SMF"/>
    <property type="match status" value="1"/>
</dbReference>